<keyword evidence="1" id="KW-0732">Signal</keyword>
<dbReference type="KEGG" id="mci:Mesci_0197"/>
<feature type="signal peptide" evidence="1">
    <location>
        <begin position="1"/>
        <end position="30"/>
    </location>
</feature>
<sequence length="105" mass="12410" precursor="true">MDRRLFLTGMLGLAGAATVVAIARPATALAGIPNTGPGILDELDKPSDDILDPDGPSVQDGVELVRHRRWHRRRRRRGWRRVCRRYWRNGYWRRRCFRRSFWIHF</sequence>
<dbReference type="OrthoDB" id="8101459at2"/>
<accession>E8T843</accession>
<proteinExistence type="predicted"/>
<dbReference type="PROSITE" id="PS51318">
    <property type="entry name" value="TAT"/>
    <property type="match status" value="1"/>
</dbReference>
<gene>
    <name evidence="2" type="ordered locus">Mesci_0197</name>
</gene>
<protein>
    <recommendedName>
        <fullName evidence="4">Protamine-2 (Modular protein)</fullName>
    </recommendedName>
</protein>
<dbReference type="InterPro" id="IPR006311">
    <property type="entry name" value="TAT_signal"/>
</dbReference>
<dbReference type="EMBL" id="CP002447">
    <property type="protein sequence ID" value="ADV09370.1"/>
    <property type="molecule type" value="Genomic_DNA"/>
</dbReference>
<name>E8T843_MESCW</name>
<evidence type="ECO:0000256" key="1">
    <source>
        <dbReference type="SAM" id="SignalP"/>
    </source>
</evidence>
<evidence type="ECO:0008006" key="4">
    <source>
        <dbReference type="Google" id="ProtNLM"/>
    </source>
</evidence>
<reference evidence="3" key="1">
    <citation type="submission" date="2011-01" db="EMBL/GenBank/DDBJ databases">
        <title>Complete sequence of chromosome of Mesorhizobium ciceri bv. biserrulae WSM1271.</title>
        <authorList>
            <person name="Lucas S."/>
            <person name="Copeland A."/>
            <person name="Lapidus A."/>
            <person name="Cheng J.-F."/>
            <person name="Goodwin L."/>
            <person name="Pitluck S."/>
            <person name="Teshima H."/>
            <person name="Detter J.C."/>
            <person name="Han C."/>
            <person name="Tapia R."/>
            <person name="Land M."/>
            <person name="Hauser L."/>
            <person name="Kyrpides N."/>
            <person name="Ivanova N."/>
            <person name="Nandasena K."/>
            <person name="Reeve W.G."/>
            <person name="Howieson J.G."/>
            <person name="O'Hara G."/>
            <person name="Tiwari R.P."/>
            <person name="Woyke T."/>
        </authorList>
    </citation>
    <scope>NUCLEOTIDE SEQUENCE [LARGE SCALE GENOMIC DNA]</scope>
    <source>
        <strain evidence="3">HAMBI 2942 / LMG 23838 / WSM1271</strain>
    </source>
</reference>
<dbReference type="AlphaFoldDB" id="E8T843"/>
<dbReference type="HOGENOM" id="CLU_2233327_0_0_5"/>
<dbReference type="Proteomes" id="UP000007471">
    <property type="component" value="Chromosome"/>
</dbReference>
<evidence type="ECO:0000313" key="3">
    <source>
        <dbReference type="Proteomes" id="UP000007471"/>
    </source>
</evidence>
<feature type="chain" id="PRO_5003231314" description="Protamine-2 (Modular protein)" evidence="1">
    <location>
        <begin position="31"/>
        <end position="105"/>
    </location>
</feature>
<evidence type="ECO:0000313" key="2">
    <source>
        <dbReference type="EMBL" id="ADV09370.1"/>
    </source>
</evidence>
<organism evidence="2 3">
    <name type="scientific">Mesorhizobium ciceri biovar biserrulae (strain HAMBI 2942 / LMG 23838 / WSM1271)</name>
    <dbReference type="NCBI Taxonomy" id="765698"/>
    <lineage>
        <taxon>Bacteria</taxon>
        <taxon>Pseudomonadati</taxon>
        <taxon>Pseudomonadota</taxon>
        <taxon>Alphaproteobacteria</taxon>
        <taxon>Hyphomicrobiales</taxon>
        <taxon>Phyllobacteriaceae</taxon>
        <taxon>Mesorhizobium</taxon>
    </lineage>
</organism>